<evidence type="ECO:0000313" key="1">
    <source>
        <dbReference type="EMBL" id="GIX71543.1"/>
    </source>
</evidence>
<evidence type="ECO:0000313" key="2">
    <source>
        <dbReference type="Proteomes" id="UP001054837"/>
    </source>
</evidence>
<organism evidence="1 2">
    <name type="scientific">Caerostris darwini</name>
    <dbReference type="NCBI Taxonomy" id="1538125"/>
    <lineage>
        <taxon>Eukaryota</taxon>
        <taxon>Metazoa</taxon>
        <taxon>Ecdysozoa</taxon>
        <taxon>Arthropoda</taxon>
        <taxon>Chelicerata</taxon>
        <taxon>Arachnida</taxon>
        <taxon>Araneae</taxon>
        <taxon>Araneomorphae</taxon>
        <taxon>Entelegynae</taxon>
        <taxon>Araneoidea</taxon>
        <taxon>Araneidae</taxon>
        <taxon>Caerostris</taxon>
    </lineage>
</organism>
<proteinExistence type="predicted"/>
<keyword evidence="2" id="KW-1185">Reference proteome</keyword>
<dbReference type="AlphaFoldDB" id="A0AAV4MGT0"/>
<dbReference type="Proteomes" id="UP001054837">
    <property type="component" value="Unassembled WGS sequence"/>
</dbReference>
<gene>
    <name evidence="1" type="primary">AVEN_4986_1</name>
    <name evidence="1" type="ORF">CDAR_81271</name>
</gene>
<comment type="caution">
    <text evidence="1">The sequence shown here is derived from an EMBL/GenBank/DDBJ whole genome shotgun (WGS) entry which is preliminary data.</text>
</comment>
<accession>A0AAV4MGT0</accession>
<dbReference type="EMBL" id="BPLQ01000457">
    <property type="protein sequence ID" value="GIX71543.1"/>
    <property type="molecule type" value="Genomic_DNA"/>
</dbReference>
<protein>
    <submittedName>
        <fullName evidence="1">Uncharacterized protein</fullName>
    </submittedName>
</protein>
<reference evidence="1 2" key="1">
    <citation type="submission" date="2021-06" db="EMBL/GenBank/DDBJ databases">
        <title>Caerostris darwini draft genome.</title>
        <authorList>
            <person name="Kono N."/>
            <person name="Arakawa K."/>
        </authorList>
    </citation>
    <scope>NUCLEOTIDE SEQUENCE [LARGE SCALE GENOMIC DNA]</scope>
</reference>
<name>A0AAV4MGT0_9ARAC</name>
<sequence length="104" mass="12052">MQFPYPQPAGSIKDESFHVIVYKVFPTTRKENRMTTFIIPSGMYQEAKDLFKEFKSYIVLRLTADSRVGLHVSRNTIVTFREKLKDLLGFDQKIPTSLCQSDSE</sequence>